<dbReference type="InterPro" id="IPR032466">
    <property type="entry name" value="Metal_Hydrolase"/>
</dbReference>
<reference evidence="2 3" key="1">
    <citation type="journal article" date="2011" name="Stand. Genomic Sci.">
        <title>Complete genome sequence of the hyperthermophilic chemolithoautotroph Pyrolobus fumarii type strain (1A).</title>
        <authorList>
            <person name="Anderson I."/>
            <person name="Goker M."/>
            <person name="Nolan M."/>
            <person name="Lucas S."/>
            <person name="Hammon N."/>
            <person name="Deshpande S."/>
            <person name="Cheng J.F."/>
            <person name="Tapia R."/>
            <person name="Han C."/>
            <person name="Goodwin L."/>
            <person name="Pitluck S."/>
            <person name="Huntemann M."/>
            <person name="Liolios K."/>
            <person name="Ivanova N."/>
            <person name="Pagani I."/>
            <person name="Mavromatis K."/>
            <person name="Ovchinikova G."/>
            <person name="Pati A."/>
            <person name="Chen A."/>
            <person name="Palaniappan K."/>
            <person name="Land M."/>
            <person name="Hauser L."/>
            <person name="Brambilla E.M."/>
            <person name="Huber H."/>
            <person name="Yasawong M."/>
            <person name="Rohde M."/>
            <person name="Spring S."/>
            <person name="Abt B."/>
            <person name="Sikorski J."/>
            <person name="Wirth R."/>
            <person name="Detter J.C."/>
            <person name="Woyke T."/>
            <person name="Bristow J."/>
            <person name="Eisen J.A."/>
            <person name="Markowitz V."/>
            <person name="Hugenholtz P."/>
            <person name="Kyrpides N.C."/>
            <person name="Klenk H.P."/>
            <person name="Lapidus A."/>
        </authorList>
    </citation>
    <scope>NUCLEOTIDE SEQUENCE [LARGE SCALE GENOMIC DNA]</scope>
    <source>
        <strain evidence="3">DSM 11204 / 1A</strain>
    </source>
</reference>
<dbReference type="STRING" id="694429.Pyrfu_1131"/>
<protein>
    <submittedName>
        <fullName evidence="2">TatD-related deoxyribonuclease</fullName>
    </submittedName>
</protein>
<dbReference type="EMBL" id="CP002838">
    <property type="protein sequence ID" value="AEM38997.1"/>
    <property type="molecule type" value="Genomic_DNA"/>
</dbReference>
<dbReference type="GO" id="GO:0016788">
    <property type="term" value="F:hydrolase activity, acting on ester bonds"/>
    <property type="evidence" value="ECO:0007669"/>
    <property type="project" value="UniProtKB-UniRule"/>
</dbReference>
<evidence type="ECO:0000313" key="3">
    <source>
        <dbReference type="Proteomes" id="UP000001037"/>
    </source>
</evidence>
<dbReference type="PANTHER" id="PTHR42658:SF1">
    <property type="entry name" value="HYDROLASE TATD"/>
    <property type="match status" value="1"/>
</dbReference>
<comment type="similarity">
    <text evidence="1">Belongs to the metallo-dependent hydrolases superfamily.</text>
</comment>
<keyword evidence="1" id="KW-0479">Metal-binding</keyword>
<dbReference type="KEGG" id="pfm:Pyrfu_1131"/>
<gene>
    <name evidence="2" type="ordered locus">Pyrfu_1131</name>
</gene>
<dbReference type="CDD" id="cd01292">
    <property type="entry name" value="metallo-dependent_hydrolases"/>
    <property type="match status" value="1"/>
</dbReference>
<dbReference type="PANTHER" id="PTHR42658">
    <property type="entry name" value="HYDROLASE TATD"/>
    <property type="match status" value="1"/>
</dbReference>
<accession>G0EFH3</accession>
<sequence>MDAHTHAHFLPDRDLELMYLAGVRELVICSFVPLARRAETLMDHFEEMVYLHKQRLSEMGFAVHVFIGIHPRNIVGGWRRLIPVIEEFVSKGLVNGIGEVGLEIGDATEVEVLREQLRIAREYGLPVIIHTPRDNRVSIVKRIVEVVRETRIEPSRVVIDHVSDDIIDAVNAAGAVPGLSIKPGLLSPCDIAERLERYENGVLNSDSIHINDTDPLAVPRTVAYLERVLQGEHSVIERLAYSNACEWLRGN</sequence>
<dbReference type="Pfam" id="PF01026">
    <property type="entry name" value="TatD_DNase"/>
    <property type="match status" value="1"/>
</dbReference>
<dbReference type="GO" id="GO:0046872">
    <property type="term" value="F:metal ion binding"/>
    <property type="evidence" value="ECO:0007669"/>
    <property type="project" value="UniProtKB-KW"/>
</dbReference>
<proteinExistence type="inferred from homology"/>
<evidence type="ECO:0000256" key="1">
    <source>
        <dbReference type="PIRNR" id="PIRNR005295"/>
    </source>
</evidence>
<dbReference type="eggNOG" id="arCOG00892">
    <property type="taxonomic scope" value="Archaea"/>
</dbReference>
<evidence type="ECO:0000313" key="2">
    <source>
        <dbReference type="EMBL" id="AEM38997.1"/>
    </source>
</evidence>
<organism evidence="2 3">
    <name type="scientific">Pyrolobus fumarii (strain DSM 11204 / 1A)</name>
    <dbReference type="NCBI Taxonomy" id="694429"/>
    <lineage>
        <taxon>Archaea</taxon>
        <taxon>Thermoproteota</taxon>
        <taxon>Thermoprotei</taxon>
        <taxon>Desulfurococcales</taxon>
        <taxon>Pyrodictiaceae</taxon>
        <taxon>Pyrolobus</taxon>
    </lineage>
</organism>
<dbReference type="InParanoid" id="G0EFH3"/>
<keyword evidence="3" id="KW-1185">Reference proteome</keyword>
<dbReference type="Proteomes" id="UP000001037">
    <property type="component" value="Chromosome"/>
</dbReference>
<dbReference type="InterPro" id="IPR001130">
    <property type="entry name" value="TatD-like"/>
</dbReference>
<dbReference type="SUPFAM" id="SSF51556">
    <property type="entry name" value="Metallo-dependent hydrolases"/>
    <property type="match status" value="1"/>
</dbReference>
<dbReference type="InterPro" id="IPR012022">
    <property type="entry name" value="UCP005295"/>
</dbReference>
<keyword evidence="1" id="KW-0378">Hydrolase</keyword>
<dbReference type="PIRSF" id="PIRSF005295">
    <property type="entry name" value="UCP005295_TatD"/>
    <property type="match status" value="1"/>
</dbReference>
<dbReference type="Gene3D" id="3.20.20.140">
    <property type="entry name" value="Metal-dependent hydrolases"/>
    <property type="match status" value="1"/>
</dbReference>
<dbReference type="HOGENOM" id="CLU_061552_1_0_2"/>
<dbReference type="AlphaFoldDB" id="G0EFH3"/>
<name>G0EFH3_PYRF1</name>